<dbReference type="Pfam" id="PF14897">
    <property type="entry name" value="EpsG"/>
    <property type="match status" value="1"/>
</dbReference>
<dbReference type="RefSeq" id="WP_394510497.1">
    <property type="nucleotide sequence ID" value="NZ_JBIGHX010000003.1"/>
</dbReference>
<evidence type="ECO:0000256" key="1">
    <source>
        <dbReference type="SAM" id="Phobius"/>
    </source>
</evidence>
<protein>
    <submittedName>
        <fullName evidence="2">EpsG family protein</fullName>
    </submittedName>
</protein>
<feature type="transmembrane region" description="Helical" evidence="1">
    <location>
        <begin position="121"/>
        <end position="154"/>
    </location>
</feature>
<comment type="caution">
    <text evidence="2">The sequence shown here is derived from an EMBL/GenBank/DDBJ whole genome shotgun (WGS) entry which is preliminary data.</text>
</comment>
<sequence>MVLALLVSISIIAALLARLAPRWDSALAWLIGAVMAGCAGLYTGGFDREEYVLIVENTRQLADEDLAIRLFAAKDPLFLFIIETAGALSDDTQLVFLIVAVLAAMTKVIATSVIPGRRALFMAVYAIFIAPGLEFAAIRAGLAMGLTMLGYLAIRRWPWRVWWVALGLASHMSVIFVSAGRIWARHWRATLVGLLVLATLFSPLLLALLQDDARYSHYLDNRGTLFALGMPVVTLLCLLLLSRSLKGRTPARHLLLTEDWLRTTYFMVGASLLLAIPVVTASTRVMELGWVLLLLQMIARDGEVRAKAQALRVASWCTLIALLSLANLVRSTWAILI</sequence>
<keyword evidence="1" id="KW-1133">Transmembrane helix</keyword>
<accession>A0ABW7GI56</accession>
<name>A0ABW7GI56_9BURK</name>
<evidence type="ECO:0000313" key="2">
    <source>
        <dbReference type="EMBL" id="MFG6461629.1"/>
    </source>
</evidence>
<evidence type="ECO:0000313" key="3">
    <source>
        <dbReference type="Proteomes" id="UP001606302"/>
    </source>
</evidence>
<reference evidence="2 3" key="1">
    <citation type="submission" date="2024-08" db="EMBL/GenBank/DDBJ databases">
        <authorList>
            <person name="Lu H."/>
        </authorList>
    </citation>
    <scope>NUCLEOTIDE SEQUENCE [LARGE SCALE GENOMIC DNA]</scope>
    <source>
        <strain evidence="2 3">DXS20W</strain>
    </source>
</reference>
<keyword evidence="3" id="KW-1185">Reference proteome</keyword>
<proteinExistence type="predicted"/>
<organism evidence="2 3">
    <name type="scientific">Pelomonas lactea</name>
    <dbReference type="NCBI Taxonomy" id="3299030"/>
    <lineage>
        <taxon>Bacteria</taxon>
        <taxon>Pseudomonadati</taxon>
        <taxon>Pseudomonadota</taxon>
        <taxon>Betaproteobacteria</taxon>
        <taxon>Burkholderiales</taxon>
        <taxon>Sphaerotilaceae</taxon>
        <taxon>Roseateles</taxon>
    </lineage>
</organism>
<dbReference type="EMBL" id="JBIGHX010000003">
    <property type="protein sequence ID" value="MFG6461629.1"/>
    <property type="molecule type" value="Genomic_DNA"/>
</dbReference>
<keyword evidence="1" id="KW-0812">Transmembrane</keyword>
<dbReference type="Proteomes" id="UP001606302">
    <property type="component" value="Unassembled WGS sequence"/>
</dbReference>
<feature type="transmembrane region" description="Helical" evidence="1">
    <location>
        <begin position="191"/>
        <end position="210"/>
    </location>
</feature>
<feature type="transmembrane region" description="Helical" evidence="1">
    <location>
        <begin position="160"/>
        <end position="179"/>
    </location>
</feature>
<feature type="transmembrane region" description="Helical" evidence="1">
    <location>
        <begin position="94"/>
        <end position="114"/>
    </location>
</feature>
<feature type="transmembrane region" description="Helical" evidence="1">
    <location>
        <begin position="27"/>
        <end position="45"/>
    </location>
</feature>
<gene>
    <name evidence="2" type="ORF">ACG04Q_08605</name>
</gene>
<feature type="transmembrane region" description="Helical" evidence="1">
    <location>
        <begin position="66"/>
        <end position="88"/>
    </location>
</feature>
<feature type="transmembrane region" description="Helical" evidence="1">
    <location>
        <begin position="263"/>
        <end position="293"/>
    </location>
</feature>
<feature type="transmembrane region" description="Helical" evidence="1">
    <location>
        <begin position="313"/>
        <end position="336"/>
    </location>
</feature>
<keyword evidence="1" id="KW-0472">Membrane</keyword>
<feature type="transmembrane region" description="Helical" evidence="1">
    <location>
        <begin position="222"/>
        <end position="242"/>
    </location>
</feature>
<dbReference type="InterPro" id="IPR049458">
    <property type="entry name" value="EpsG-like"/>
</dbReference>